<feature type="compositionally biased region" description="Polar residues" evidence="1">
    <location>
        <begin position="63"/>
        <end position="77"/>
    </location>
</feature>
<dbReference type="OMA" id="ETHTPME"/>
<feature type="region of interest" description="Disordered" evidence="1">
    <location>
        <begin position="63"/>
        <end position="94"/>
    </location>
</feature>
<feature type="compositionally biased region" description="Basic and acidic residues" evidence="1">
    <location>
        <begin position="16"/>
        <end position="35"/>
    </location>
</feature>
<sequence length="246" mass="27999">MGGHLRNGRNISVEQQQRELEREQRELTQPDHRQQDSGARAGLVGLQRGDDSLYQLSPAATERLQTFNQKPTFPQQSQREDEKVRSTTNGAGNLASSHQLMSNVFGVRNYVDQIDTGPTPYRTPGIHSPHEYRDRAPDSINLRPLTPAWEGPEDIIVDNPQLETVINLFNDQWLMFVQARENQNVPMMRLALQQAVGSQEVIRNLAGGEEMLRICENWIAREELADLERSEQNNPTPQVQRLAITQ</sequence>
<reference evidence="3" key="2">
    <citation type="journal article" date="2011" name="Proc. Natl. Acad. Sci. U.S.A.">
        <title>Obligate biotrophy features unraveled by the genomic analysis of rust fungi.</title>
        <authorList>
            <person name="Duplessis S."/>
            <person name="Cuomo C.A."/>
            <person name="Lin Y.-C."/>
            <person name="Aerts A."/>
            <person name="Tisserant E."/>
            <person name="Veneault-Fourrey C."/>
            <person name="Joly D.L."/>
            <person name="Hacquard S."/>
            <person name="Amselem J."/>
            <person name="Cantarel B.L."/>
            <person name="Chiu R."/>
            <person name="Coutinho P.M."/>
            <person name="Feau N."/>
            <person name="Field M."/>
            <person name="Frey P."/>
            <person name="Gelhaye E."/>
            <person name="Goldberg J."/>
            <person name="Grabherr M.G."/>
            <person name="Kodira C.D."/>
            <person name="Kohler A."/>
            <person name="Kuees U."/>
            <person name="Lindquist E.A."/>
            <person name="Lucas S.M."/>
            <person name="Mago R."/>
            <person name="Mauceli E."/>
            <person name="Morin E."/>
            <person name="Murat C."/>
            <person name="Pangilinan J.L."/>
            <person name="Park R."/>
            <person name="Pearson M."/>
            <person name="Quesneville H."/>
            <person name="Rouhier N."/>
            <person name="Sakthikumar S."/>
            <person name="Salamov A.A."/>
            <person name="Schmutz J."/>
            <person name="Selles B."/>
            <person name="Shapiro H."/>
            <person name="Tanguay P."/>
            <person name="Tuskan G.A."/>
            <person name="Henrissat B."/>
            <person name="Van de Peer Y."/>
            <person name="Rouze P."/>
            <person name="Ellis J.G."/>
            <person name="Dodds P.N."/>
            <person name="Schein J.E."/>
            <person name="Zhong S."/>
            <person name="Hamelin R.C."/>
            <person name="Grigoriev I.V."/>
            <person name="Szabo L.J."/>
            <person name="Martin F."/>
        </authorList>
    </citation>
    <scope>NUCLEOTIDE SEQUENCE [LARGE SCALE GENOMIC DNA]</scope>
    <source>
        <strain evidence="3">CRL 75-36-700-3 / race SCCL</strain>
    </source>
</reference>
<dbReference type="GeneID" id="10534815"/>
<evidence type="ECO:0000256" key="1">
    <source>
        <dbReference type="SAM" id="MobiDB-lite"/>
    </source>
</evidence>
<dbReference type="VEuPathDB" id="FungiDB:PGTG_19606"/>
<reference key="1">
    <citation type="submission" date="2007-01" db="EMBL/GenBank/DDBJ databases">
        <title>The Genome Sequence of Puccinia graminis f. sp. tritici Strain CRL 75-36-700-3.</title>
        <authorList>
            <consortium name="The Broad Institute Genome Sequencing Platform"/>
            <person name="Birren B."/>
            <person name="Lander E."/>
            <person name="Galagan J."/>
            <person name="Nusbaum C."/>
            <person name="Devon K."/>
            <person name="Cuomo C."/>
            <person name="Jaffe D."/>
            <person name="Butler J."/>
            <person name="Alvarez P."/>
            <person name="Gnerre S."/>
            <person name="Grabherr M."/>
            <person name="Mauceli E."/>
            <person name="Brockman W."/>
            <person name="Young S."/>
            <person name="LaButti K."/>
            <person name="Sykes S."/>
            <person name="DeCaprio D."/>
            <person name="Crawford M."/>
            <person name="Koehrsen M."/>
            <person name="Engels R."/>
            <person name="Montgomery P."/>
            <person name="Pearson M."/>
            <person name="Howarth C."/>
            <person name="Larson L."/>
            <person name="White J."/>
            <person name="Zeng Q."/>
            <person name="Kodira C."/>
            <person name="Yandava C."/>
            <person name="Alvarado L."/>
            <person name="O'Leary S."/>
            <person name="Szabo L."/>
            <person name="Dean R."/>
            <person name="Schein J."/>
        </authorList>
    </citation>
    <scope>NUCLEOTIDE SEQUENCE</scope>
    <source>
        <strain>CRL 75-36-700-3</strain>
    </source>
</reference>
<dbReference type="RefSeq" id="XP_003338026.1">
    <property type="nucleotide sequence ID" value="XM_003337978.1"/>
</dbReference>
<dbReference type="Proteomes" id="UP000008783">
    <property type="component" value="Unassembled WGS sequence"/>
</dbReference>
<feature type="region of interest" description="Disordered" evidence="1">
    <location>
        <begin position="1"/>
        <end position="43"/>
    </location>
</feature>
<dbReference type="HOGENOM" id="CLU_1129539_0_0_1"/>
<keyword evidence="3" id="KW-1185">Reference proteome</keyword>
<dbReference type="InParanoid" id="E3LAN2"/>
<protein>
    <submittedName>
        <fullName evidence="2">Uncharacterized protein</fullName>
    </submittedName>
</protein>
<proteinExistence type="predicted"/>
<dbReference type="OrthoDB" id="2507693at2759"/>
<dbReference type="KEGG" id="pgr:PGTG_19606"/>
<gene>
    <name evidence="2" type="ORF">PGTG_19606</name>
</gene>
<dbReference type="EMBL" id="DS178400">
    <property type="protein sequence ID" value="EFP93607.1"/>
    <property type="molecule type" value="Genomic_DNA"/>
</dbReference>
<evidence type="ECO:0000313" key="3">
    <source>
        <dbReference type="Proteomes" id="UP000008783"/>
    </source>
</evidence>
<dbReference type="AlphaFoldDB" id="E3LAN2"/>
<organism evidence="2 3">
    <name type="scientific">Puccinia graminis f. sp. tritici (strain CRL 75-36-700-3 / race SCCL)</name>
    <name type="common">Black stem rust fungus</name>
    <dbReference type="NCBI Taxonomy" id="418459"/>
    <lineage>
        <taxon>Eukaryota</taxon>
        <taxon>Fungi</taxon>
        <taxon>Dikarya</taxon>
        <taxon>Basidiomycota</taxon>
        <taxon>Pucciniomycotina</taxon>
        <taxon>Pucciniomycetes</taxon>
        <taxon>Pucciniales</taxon>
        <taxon>Pucciniaceae</taxon>
        <taxon>Puccinia</taxon>
    </lineage>
</organism>
<name>E3LAN2_PUCGT</name>
<evidence type="ECO:0000313" key="2">
    <source>
        <dbReference type="EMBL" id="EFP93607.1"/>
    </source>
</evidence>
<accession>E3LAN2</accession>